<name>A0A319CI83_9EURO</name>
<dbReference type="Proteomes" id="UP000248340">
    <property type="component" value="Unassembled WGS sequence"/>
</dbReference>
<feature type="binding site" evidence="4">
    <location>
        <position position="143"/>
    </location>
    <ligand>
        <name>Zn(2+)</name>
        <dbReference type="ChEBI" id="CHEBI:29105"/>
    </ligand>
</feature>
<accession>A0A319CI83</accession>
<evidence type="ECO:0000256" key="3">
    <source>
        <dbReference type="ARBA" id="ARBA00023027"/>
    </source>
</evidence>
<feature type="domain" description="Deacetylase sirtuin-type" evidence="5">
    <location>
        <begin position="1"/>
        <end position="265"/>
    </location>
</feature>
<dbReference type="GO" id="GO:0017136">
    <property type="term" value="F:histone deacetylase activity, NAD-dependent"/>
    <property type="evidence" value="ECO:0007669"/>
    <property type="project" value="TreeGrafter"/>
</dbReference>
<dbReference type="InterPro" id="IPR050134">
    <property type="entry name" value="NAD-dep_sirtuin_deacylases"/>
</dbReference>
<dbReference type="InterPro" id="IPR029035">
    <property type="entry name" value="DHS-like_NAD/FAD-binding_dom"/>
</dbReference>
<feature type="binding site" evidence="4">
    <location>
        <position position="169"/>
    </location>
    <ligand>
        <name>Zn(2+)</name>
        <dbReference type="ChEBI" id="CHEBI:29105"/>
    </ligand>
</feature>
<dbReference type="InterPro" id="IPR003000">
    <property type="entry name" value="Sirtuin"/>
</dbReference>
<gene>
    <name evidence="6" type="ORF">BO82DRAFT_352146</name>
</gene>
<dbReference type="RefSeq" id="XP_025494370.1">
    <property type="nucleotide sequence ID" value="XM_025634608.1"/>
</dbReference>
<protein>
    <submittedName>
        <fullName evidence="6">DHS-like NAD/FAD-binding domain-containing protein</fullName>
    </submittedName>
</protein>
<comment type="similarity">
    <text evidence="1">Belongs to the sirtuin family. Class I subfamily.</text>
</comment>
<dbReference type="GO" id="GO:0005634">
    <property type="term" value="C:nucleus"/>
    <property type="evidence" value="ECO:0007669"/>
    <property type="project" value="TreeGrafter"/>
</dbReference>
<dbReference type="SUPFAM" id="SSF52467">
    <property type="entry name" value="DHS-like NAD/FAD-binding domain"/>
    <property type="match status" value="1"/>
</dbReference>
<organism evidence="6 7">
    <name type="scientific">Aspergillus uvarum CBS 121591</name>
    <dbReference type="NCBI Taxonomy" id="1448315"/>
    <lineage>
        <taxon>Eukaryota</taxon>
        <taxon>Fungi</taxon>
        <taxon>Dikarya</taxon>
        <taxon>Ascomycota</taxon>
        <taxon>Pezizomycotina</taxon>
        <taxon>Eurotiomycetes</taxon>
        <taxon>Eurotiomycetidae</taxon>
        <taxon>Eurotiales</taxon>
        <taxon>Aspergillaceae</taxon>
        <taxon>Aspergillus</taxon>
        <taxon>Aspergillus subgen. Circumdati</taxon>
    </lineage>
</organism>
<feature type="binding site" evidence="4">
    <location>
        <position position="164"/>
    </location>
    <ligand>
        <name>Zn(2+)</name>
        <dbReference type="ChEBI" id="CHEBI:29105"/>
    </ligand>
</feature>
<dbReference type="GeneID" id="37137349"/>
<dbReference type="Gene3D" id="3.40.50.1220">
    <property type="entry name" value="TPP-binding domain"/>
    <property type="match status" value="1"/>
</dbReference>
<dbReference type="AlphaFoldDB" id="A0A319CI83"/>
<evidence type="ECO:0000313" key="6">
    <source>
        <dbReference type="EMBL" id="PYH84170.1"/>
    </source>
</evidence>
<dbReference type="Pfam" id="PF02146">
    <property type="entry name" value="SIR2"/>
    <property type="match status" value="1"/>
</dbReference>
<keyword evidence="2" id="KW-0808">Transferase</keyword>
<keyword evidence="4" id="KW-0479">Metal-binding</keyword>
<evidence type="ECO:0000313" key="7">
    <source>
        <dbReference type="Proteomes" id="UP000248340"/>
    </source>
</evidence>
<reference evidence="6 7" key="1">
    <citation type="submission" date="2016-12" db="EMBL/GenBank/DDBJ databases">
        <title>The genomes of Aspergillus section Nigri reveals drivers in fungal speciation.</title>
        <authorList>
            <consortium name="DOE Joint Genome Institute"/>
            <person name="Vesth T.C."/>
            <person name="Nybo J."/>
            <person name="Theobald S."/>
            <person name="Brandl J."/>
            <person name="Frisvad J.C."/>
            <person name="Nielsen K.F."/>
            <person name="Lyhne E.K."/>
            <person name="Kogle M.E."/>
            <person name="Kuo A."/>
            <person name="Riley R."/>
            <person name="Clum A."/>
            <person name="Nolan M."/>
            <person name="Lipzen A."/>
            <person name="Salamov A."/>
            <person name="Henrissat B."/>
            <person name="Wiebenga A."/>
            <person name="De Vries R.P."/>
            <person name="Grigoriev I.V."/>
            <person name="Mortensen U.H."/>
            <person name="Andersen M.R."/>
            <person name="Baker S.E."/>
        </authorList>
    </citation>
    <scope>NUCLEOTIDE SEQUENCE [LARGE SCALE GENOMIC DNA]</scope>
    <source>
        <strain evidence="6 7">CBS 121591</strain>
    </source>
</reference>
<dbReference type="VEuPathDB" id="FungiDB:BO82DRAFT_352146"/>
<dbReference type="PANTHER" id="PTHR11085">
    <property type="entry name" value="NAD-DEPENDENT PROTEIN DEACYLASE SIRTUIN-5, MITOCHONDRIAL-RELATED"/>
    <property type="match status" value="1"/>
</dbReference>
<dbReference type="STRING" id="1448315.A0A319CI83"/>
<dbReference type="InterPro" id="IPR026591">
    <property type="entry name" value="Sirtuin_cat_small_dom_sf"/>
</dbReference>
<keyword evidence="7" id="KW-1185">Reference proteome</keyword>
<dbReference type="GO" id="GO:0070403">
    <property type="term" value="F:NAD+ binding"/>
    <property type="evidence" value="ECO:0007669"/>
    <property type="project" value="InterPro"/>
</dbReference>
<sequence length="336" mass="37061">MTDLAQIIHQIQTQQIQRIVVLVGAGISTAAGIPDFRTAGSGLYDQLQPLRRLLPYPEAIFSLSYFTHTPEPFYAIARARGCHPRTVRPTRTHAFLLLLARKGLLHFLFTQNVDGLEAAVGIPAEKLLNVHGSWRAGQRCWKCRTAYPDGKMREAVRTGAVPYCPVAGCEGGVVKPDVVFFGEEIPPAYAEREAVVREADLLLVLGTSLKVAPCSQLPRLVREGVPRVLVNRERAGDLGGRPGDVCVLGECDDGVGGLADALGWREELEEVWRDAVRRVEVLFEQDQEDWGEEVSLEVLVERYAKSVVDARLVLGGHRRMLESHLGEKLASIQGRS</sequence>
<dbReference type="EMBL" id="KZ821685">
    <property type="protein sequence ID" value="PYH84170.1"/>
    <property type="molecule type" value="Genomic_DNA"/>
</dbReference>
<dbReference type="GO" id="GO:0046872">
    <property type="term" value="F:metal ion binding"/>
    <property type="evidence" value="ECO:0007669"/>
    <property type="project" value="UniProtKB-KW"/>
</dbReference>
<dbReference type="PROSITE" id="PS50305">
    <property type="entry name" value="SIRTUIN"/>
    <property type="match status" value="1"/>
</dbReference>
<dbReference type="Gene3D" id="3.30.1600.10">
    <property type="entry name" value="SIR2/SIRT2 'Small Domain"/>
    <property type="match status" value="1"/>
</dbReference>
<dbReference type="OrthoDB" id="420264at2759"/>
<keyword evidence="4" id="KW-0862">Zinc</keyword>
<proteinExistence type="inferred from homology"/>
<dbReference type="PANTHER" id="PTHR11085:SF14">
    <property type="entry name" value="NAD-DEPENDENT PROTEIN DEACETYLASE HST2-2"/>
    <property type="match status" value="1"/>
</dbReference>
<evidence type="ECO:0000259" key="5">
    <source>
        <dbReference type="PROSITE" id="PS50305"/>
    </source>
</evidence>
<evidence type="ECO:0000256" key="1">
    <source>
        <dbReference type="ARBA" id="ARBA00006924"/>
    </source>
</evidence>
<feature type="binding site" evidence="4">
    <location>
        <position position="140"/>
    </location>
    <ligand>
        <name>Zn(2+)</name>
        <dbReference type="ChEBI" id="CHEBI:29105"/>
    </ligand>
</feature>
<feature type="active site" description="Proton acceptor" evidence="4">
    <location>
        <position position="131"/>
    </location>
</feature>
<dbReference type="InterPro" id="IPR026590">
    <property type="entry name" value="Ssirtuin_cat_dom"/>
</dbReference>
<evidence type="ECO:0000256" key="4">
    <source>
        <dbReference type="PROSITE-ProRule" id="PRU00236"/>
    </source>
</evidence>
<keyword evidence="3" id="KW-0520">NAD</keyword>
<evidence type="ECO:0000256" key="2">
    <source>
        <dbReference type="ARBA" id="ARBA00022679"/>
    </source>
</evidence>